<comment type="function">
    <text evidence="3">Together with methyltransferase FTSJ1, methylates the 2'-O-ribose of nucleotides at position 32 of the anticodon loop of substrate tRNAs.</text>
</comment>
<sequence>MVVKKKKEMQVIALTICHQDLETLRSLADVEGKNLASLLLNCVQLTDGVSQIHYVKQIVPLLEKADKNGTYDPTIRSCLDILAGMYLSLSVKNPLKKVLASSLDCLPEFFLTEAIQSFTSRLHEELNTTDLYSYRKVIDNISSCMENFNLGITSVNNLLKNDNLLQTIQSTSGLTVILFIKAMFHPPEKIPNLISSLLLRSVDCTSIPEWFLNCCRSLCCADVSESALLFLCQGTLTMLDWQNGGMGPSGEALLLDTVHVLFTLSSQIKESTLEMFLSRILASWTNSAIYVLQSSSSSLKDSLNGNSSIVRKLLEYVYTHWEHPLDALRHQTKIIFRNILQIHQLTVGESGLEESNLAADRFIFELTESLLQLEWHIKGKYICLGCLVDCIGVKHILALAKTIPSQILEVMGDQSLVPYASDLLETMFKNHKSHLKAQAVDSAWIDEWHETWVSPLLYILCEGTLDQKSYVIDYYLPKLLNCNPESLSYMVQILQASADAKTGSYSSRGALGALMACLRTARAHGHLQSATDAWGNLVSSAKIKQGLIHQHCQVRIDTLGLLCESNRSTEIVSTEEMQWIQFFITYNLNSQSPGVRQQICSLLKKLFCRIRESSQVLFKLERSKSKHEPENELTRQHPSVSLQQYKNFMSSICNSLFEALFPGSSYPTRFSALTILGSIAEIFPVPEGQVQTVYQLNHDIDVGRFQTLMECFTSTFETVKILAFDLLMKLPKTVVQFQAGGSECGWFLIWRNALPSSLSAYLKTYQVACGDGDKSASVVESNTLMVIKCLLENLEEEISQAENSLLQAAASFPMYGRVHCITRALQKLPLNSLQLVSEWRPVVEKLLLMSYRLSAVVSPVIQSSSPEGLIPMDTDSESANRLQTILSEIQPRDTNDYFNQAKILKECDSFDLEDLKASVSNIDTSAEIKGKEGKTCDVTAQMVLVCCWRSMKEVALLLGTLCQLLPMQSVPESPDGLLTVEQVKEIGAHFKKHLLQSRHRGAFELAYTGFVKLTEILNRCPNVSLQKLPEQWLWNVLEEIKYSDPSSKLCATRRSAGIPFYIQALLASEPKKGKMDLLKITMKELISLARPMDDSQSTVSQVHALNILRALFRDTRLGENIIPYVADGAKAAILGFTSPVWAVRNSSTLLFSTLITRIFGVKRGKDELFKKNTMTGSEFFSRFPELYPFLLKQLEAVANTVDRCGHSPVYRSREMAARALVPFVMIDEIPDTIRALLAKLPNCTDQCFRQNHIHGTLLQVFHLLQAFSDSRYRMNAYFKQELADVAACTKAKVWLAKRQNPCLVTRAVYIDILFLLTRCLDKATKGNQPVLDHLGFWEEVRKIISGSELITGFPYTFTAPGLPQYLQSITKLAIAAVWAVAAQAGEQTRDVPISFSQLLESPFPEVRLLTLEALLEKFSAAASGLEMKELPSLLWNMGETFLMLAMKENHPECFCKVKSLVYQLSPSTPPTPWRAYKNDRIMKILKILHRMDPSEWLPHTERYIHLTPKEFLNWTMDIASNERSEIQSVALRLASRVIAHHMGMCDQTRDSVAPKLKQWVQLVVSACGDHLPTESRLAAAEVLTSTAPFFLTNPHPILGLQDTLALWRCVFTLLQSEEQAIRDTATETVMTAISQENTCHSTEFAFCQVDASIALDLALAVLCDLLQQWDQLAPGLPVLLGWLLGEGDDLTVCVESVHQVVLGSQGSGDEVGVS</sequence>
<name>L5KV99_PTEAL</name>
<dbReference type="STRING" id="9402.L5KV99"/>
<evidence type="ECO:0000259" key="8">
    <source>
        <dbReference type="Pfam" id="PF25151"/>
    </source>
</evidence>
<gene>
    <name evidence="9" type="ORF">PAL_GLEAN10021301</name>
</gene>
<protein>
    <recommendedName>
        <fullName evidence="4">tRNA (32-2'-O)-methyltransferase regulator THADA</fullName>
    </recommendedName>
</protein>
<dbReference type="PANTHER" id="PTHR14387">
    <property type="entry name" value="THADA/DEATH RECEPTOR INTERACTING PROTEIN"/>
    <property type="match status" value="1"/>
</dbReference>
<evidence type="ECO:0000256" key="2">
    <source>
        <dbReference type="ARBA" id="ARBA00022694"/>
    </source>
</evidence>
<feature type="domain" description="tRNA (32-2'-O)-methyltransferase regulator THADA-like C-terminal TPR repeats region" evidence="8">
    <location>
        <begin position="1144"/>
        <end position="1200"/>
    </location>
</feature>
<dbReference type="InterPro" id="IPR016024">
    <property type="entry name" value="ARM-type_fold"/>
</dbReference>
<keyword evidence="2" id="KW-0819">tRNA processing</keyword>
<feature type="domain" description="DUF2428" evidence="6">
    <location>
        <begin position="842"/>
        <end position="1142"/>
    </location>
</feature>
<evidence type="ECO:0000256" key="1">
    <source>
        <dbReference type="ARBA" id="ARBA00010409"/>
    </source>
</evidence>
<reference evidence="10" key="1">
    <citation type="journal article" date="2013" name="Science">
        <title>Comparative analysis of bat genomes provides insight into the evolution of flight and immunity.</title>
        <authorList>
            <person name="Zhang G."/>
            <person name="Cowled C."/>
            <person name="Shi Z."/>
            <person name="Huang Z."/>
            <person name="Bishop-Lilly K.A."/>
            <person name="Fang X."/>
            <person name="Wynne J.W."/>
            <person name="Xiong Z."/>
            <person name="Baker M.L."/>
            <person name="Zhao W."/>
            <person name="Tachedjian M."/>
            <person name="Zhu Y."/>
            <person name="Zhou P."/>
            <person name="Jiang X."/>
            <person name="Ng J."/>
            <person name="Yang L."/>
            <person name="Wu L."/>
            <person name="Xiao J."/>
            <person name="Feng Y."/>
            <person name="Chen Y."/>
            <person name="Sun X."/>
            <person name="Zhang Y."/>
            <person name="Marsh G.A."/>
            <person name="Crameri G."/>
            <person name="Broder C.C."/>
            <person name="Frey K.G."/>
            <person name="Wang L.F."/>
            <person name="Wang J."/>
        </authorList>
    </citation>
    <scope>NUCLEOTIDE SEQUENCE [LARGE SCALE GENOMIC DNA]</scope>
</reference>
<evidence type="ECO:0000259" key="7">
    <source>
        <dbReference type="Pfam" id="PF25150"/>
    </source>
</evidence>
<dbReference type="eggNOG" id="KOG1810">
    <property type="taxonomic scope" value="Eukaryota"/>
</dbReference>
<dbReference type="GO" id="GO:0030488">
    <property type="term" value="P:tRNA methylation"/>
    <property type="evidence" value="ECO:0007669"/>
    <property type="project" value="TreeGrafter"/>
</dbReference>
<organism evidence="9 10">
    <name type="scientific">Pteropus alecto</name>
    <name type="common">Black flying fox</name>
    <dbReference type="NCBI Taxonomy" id="9402"/>
    <lineage>
        <taxon>Eukaryota</taxon>
        <taxon>Metazoa</taxon>
        <taxon>Chordata</taxon>
        <taxon>Craniata</taxon>
        <taxon>Vertebrata</taxon>
        <taxon>Euteleostomi</taxon>
        <taxon>Mammalia</taxon>
        <taxon>Eutheria</taxon>
        <taxon>Laurasiatheria</taxon>
        <taxon>Chiroptera</taxon>
        <taxon>Yinpterochiroptera</taxon>
        <taxon>Pteropodoidea</taxon>
        <taxon>Pteropodidae</taxon>
        <taxon>Pteropodinae</taxon>
        <taxon>Pteropus</taxon>
    </lineage>
</organism>
<evidence type="ECO:0000256" key="3">
    <source>
        <dbReference type="ARBA" id="ARBA00035625"/>
    </source>
</evidence>
<dbReference type="InterPro" id="IPR051954">
    <property type="entry name" value="tRNA_methyltransferase_THADA"/>
</dbReference>
<feature type="domain" description="tRNA (32-2'-O)-methyltransferase regulator THADA-like TPR repeats region" evidence="7">
    <location>
        <begin position="448"/>
        <end position="720"/>
    </location>
</feature>
<dbReference type="EMBL" id="KB030567">
    <property type="protein sequence ID" value="ELK14748.1"/>
    <property type="molecule type" value="Genomic_DNA"/>
</dbReference>
<dbReference type="Pfam" id="PF25150">
    <property type="entry name" value="TPR_Trm732"/>
    <property type="match status" value="1"/>
</dbReference>
<dbReference type="Pfam" id="PF25151">
    <property type="entry name" value="TPR_Trm732_C"/>
    <property type="match status" value="1"/>
</dbReference>
<dbReference type="SUPFAM" id="SSF48371">
    <property type="entry name" value="ARM repeat"/>
    <property type="match status" value="2"/>
</dbReference>
<dbReference type="InterPro" id="IPR056842">
    <property type="entry name" value="THADA-like_TPR_C"/>
</dbReference>
<evidence type="ECO:0000256" key="4">
    <source>
        <dbReference type="ARBA" id="ARBA00035698"/>
    </source>
</evidence>
<evidence type="ECO:0000256" key="5">
    <source>
        <dbReference type="SAM" id="Coils"/>
    </source>
</evidence>
<keyword evidence="5" id="KW-0175">Coiled coil</keyword>
<accession>L5KV99</accession>
<evidence type="ECO:0000313" key="9">
    <source>
        <dbReference type="EMBL" id="ELK14748.1"/>
    </source>
</evidence>
<evidence type="ECO:0000259" key="6">
    <source>
        <dbReference type="Pfam" id="PF10350"/>
    </source>
</evidence>
<dbReference type="Pfam" id="PF10350">
    <property type="entry name" value="DUF2428"/>
    <property type="match status" value="1"/>
</dbReference>
<keyword evidence="10" id="KW-1185">Reference proteome</keyword>
<dbReference type="PANTHER" id="PTHR14387:SF7">
    <property type="entry name" value="THYROID ADENOMA-ASSOCIATED PROTEIN"/>
    <property type="match status" value="1"/>
</dbReference>
<evidence type="ECO:0000313" key="10">
    <source>
        <dbReference type="Proteomes" id="UP000010552"/>
    </source>
</evidence>
<dbReference type="InParanoid" id="L5KV99"/>
<feature type="coiled-coil region" evidence="5">
    <location>
        <begin position="784"/>
        <end position="811"/>
    </location>
</feature>
<dbReference type="FunCoup" id="L5KV99">
    <property type="interactions" value="3669"/>
</dbReference>
<dbReference type="GO" id="GO:0005829">
    <property type="term" value="C:cytosol"/>
    <property type="evidence" value="ECO:0007669"/>
    <property type="project" value="TreeGrafter"/>
</dbReference>
<dbReference type="InterPro" id="IPR056843">
    <property type="entry name" value="THADA-like_TPR"/>
</dbReference>
<comment type="similarity">
    <text evidence="1">Belongs to the THADA family.</text>
</comment>
<dbReference type="InterPro" id="IPR019442">
    <property type="entry name" value="THADA/TRM732_DUF2428"/>
</dbReference>
<dbReference type="Proteomes" id="UP000010552">
    <property type="component" value="Unassembled WGS sequence"/>
</dbReference>
<proteinExistence type="inferred from homology"/>